<dbReference type="InterPro" id="IPR027902">
    <property type="entry name" value="DUF4487"/>
</dbReference>
<dbReference type="Proteomes" id="UP001457282">
    <property type="component" value="Unassembled WGS sequence"/>
</dbReference>
<dbReference type="AlphaFoldDB" id="A0AAW1VRC8"/>
<organism evidence="1 2">
    <name type="scientific">Rubus argutus</name>
    <name type="common">Southern blackberry</name>
    <dbReference type="NCBI Taxonomy" id="59490"/>
    <lineage>
        <taxon>Eukaryota</taxon>
        <taxon>Viridiplantae</taxon>
        <taxon>Streptophyta</taxon>
        <taxon>Embryophyta</taxon>
        <taxon>Tracheophyta</taxon>
        <taxon>Spermatophyta</taxon>
        <taxon>Magnoliopsida</taxon>
        <taxon>eudicotyledons</taxon>
        <taxon>Gunneridae</taxon>
        <taxon>Pentapetalae</taxon>
        <taxon>rosids</taxon>
        <taxon>fabids</taxon>
        <taxon>Rosales</taxon>
        <taxon>Rosaceae</taxon>
        <taxon>Rosoideae</taxon>
        <taxon>Rosoideae incertae sedis</taxon>
        <taxon>Rubus</taxon>
    </lineage>
</organism>
<keyword evidence="2" id="KW-1185">Reference proteome</keyword>
<protein>
    <submittedName>
        <fullName evidence="1">Uncharacterized protein</fullName>
    </submittedName>
</protein>
<sequence>MDVEGANSMNHVIIVTKCTIEKLCEMGIIASNNGGSLVPILNLSWKGVVTLLQLGDGVLATKVNVADIILKLISLVNESLRRSAEAWSSSLKENISVTEARKAFLPEKFYLINAVKISSLYPYQAYLVRKLLEKTSLDLLIALLNSTQVKRELKVEILDSLFSEGICTNSMAGDLSKMNSLVEIFSTCGESLPGERTLLLGRVSLFLSFLRFSLDLDNDVKLGISGKLGWFLDIPAWRELESFLLENLFHPHLLCWEIIMELWCFMVRRTESGMVSGIAENFDEKSMRSLDCGVFGAPVFALSASLQSLQISTSDMNVKTLKFLVAIIHNYRVCADKLMKDQHCNLLSETLGIISNMKHLYASLEMEKVISELENLFISGPAVSDTRLYECKPHLALFMAGLAHMDIKETDESSKISALWDLYHMLLGDRHWAFIHLAITAFGYFSARTNCNKLWRFVPQNAALSYDLASGNEASLERFTSEFKVFLEKETALLTITPSSDENVKTWKLMVKKQATGINSGEQSNRKRKFPDGIERGMELLQSSMKVIVDSISQLQQNDQPSSNELLDKFLTTFSCLEDDIAQLVGLAGSD</sequence>
<evidence type="ECO:0000313" key="1">
    <source>
        <dbReference type="EMBL" id="KAK9907006.1"/>
    </source>
</evidence>
<comment type="caution">
    <text evidence="1">The sequence shown here is derived from an EMBL/GenBank/DDBJ whole genome shotgun (WGS) entry which is preliminary data.</text>
</comment>
<dbReference type="EMBL" id="JBEDUW010000046">
    <property type="protein sequence ID" value="KAK9907006.1"/>
    <property type="molecule type" value="Genomic_DNA"/>
</dbReference>
<dbReference type="PANTHER" id="PTHR36702">
    <property type="entry name" value="HOLLIDAY JUNCTION RESOLVASE"/>
    <property type="match status" value="1"/>
</dbReference>
<evidence type="ECO:0000313" key="2">
    <source>
        <dbReference type="Proteomes" id="UP001457282"/>
    </source>
</evidence>
<reference evidence="1 2" key="1">
    <citation type="journal article" date="2023" name="G3 (Bethesda)">
        <title>A chromosome-length genome assembly and annotation of blackberry (Rubus argutus, cv. 'Hillquist').</title>
        <authorList>
            <person name="Bruna T."/>
            <person name="Aryal R."/>
            <person name="Dudchenko O."/>
            <person name="Sargent D.J."/>
            <person name="Mead D."/>
            <person name="Buti M."/>
            <person name="Cavallini A."/>
            <person name="Hytonen T."/>
            <person name="Andres J."/>
            <person name="Pham M."/>
            <person name="Weisz D."/>
            <person name="Mascagni F."/>
            <person name="Usai G."/>
            <person name="Natali L."/>
            <person name="Bassil N."/>
            <person name="Fernandez G.E."/>
            <person name="Lomsadze A."/>
            <person name="Armour M."/>
            <person name="Olukolu B."/>
            <person name="Poorten T."/>
            <person name="Britton C."/>
            <person name="Davik J."/>
            <person name="Ashrafi H."/>
            <person name="Aiden E.L."/>
            <person name="Borodovsky M."/>
            <person name="Worthington M."/>
        </authorList>
    </citation>
    <scope>NUCLEOTIDE SEQUENCE [LARGE SCALE GENOMIC DNA]</scope>
    <source>
        <strain evidence="1">PI 553951</strain>
    </source>
</reference>
<name>A0AAW1VRC8_RUBAR</name>
<dbReference type="PANTHER" id="PTHR36702:SF1">
    <property type="entry name" value="HOLLIDAY JUNCTION RESOLVASE"/>
    <property type="match status" value="1"/>
</dbReference>
<accession>A0AAW1VRC8</accession>
<gene>
    <name evidence="1" type="ORF">M0R45_002503</name>
</gene>
<dbReference type="Pfam" id="PF14868">
    <property type="entry name" value="DUF4487"/>
    <property type="match status" value="3"/>
</dbReference>
<proteinExistence type="predicted"/>